<dbReference type="RefSeq" id="WP_200696989.1">
    <property type="nucleotide sequence ID" value="NZ_BAAAYA010000005.1"/>
</dbReference>
<proteinExistence type="predicted"/>
<accession>A0ABV8ND90</accession>
<organism evidence="1 2">
    <name type="scientific">Streptomyces flavovirens</name>
    <dbReference type="NCBI Taxonomy" id="52258"/>
    <lineage>
        <taxon>Bacteria</taxon>
        <taxon>Bacillati</taxon>
        <taxon>Actinomycetota</taxon>
        <taxon>Actinomycetes</taxon>
        <taxon>Kitasatosporales</taxon>
        <taxon>Streptomycetaceae</taxon>
        <taxon>Streptomyces</taxon>
    </lineage>
</organism>
<comment type="caution">
    <text evidence="1">The sequence shown here is derived from an EMBL/GenBank/DDBJ whole genome shotgun (WGS) entry which is preliminary data.</text>
</comment>
<evidence type="ECO:0000313" key="2">
    <source>
        <dbReference type="Proteomes" id="UP001595871"/>
    </source>
</evidence>
<evidence type="ECO:0000313" key="1">
    <source>
        <dbReference type="EMBL" id="MFC4190389.1"/>
    </source>
</evidence>
<evidence type="ECO:0008006" key="3">
    <source>
        <dbReference type="Google" id="ProtNLM"/>
    </source>
</evidence>
<keyword evidence="2" id="KW-1185">Reference proteome</keyword>
<dbReference type="EMBL" id="JBHSCF010000055">
    <property type="protein sequence ID" value="MFC4190389.1"/>
    <property type="molecule type" value="Genomic_DNA"/>
</dbReference>
<reference evidence="2" key="1">
    <citation type="journal article" date="2019" name="Int. J. Syst. Evol. Microbiol.">
        <title>The Global Catalogue of Microorganisms (GCM) 10K type strain sequencing project: providing services to taxonomists for standard genome sequencing and annotation.</title>
        <authorList>
            <consortium name="The Broad Institute Genomics Platform"/>
            <consortium name="The Broad Institute Genome Sequencing Center for Infectious Disease"/>
            <person name="Wu L."/>
            <person name="Ma J."/>
        </authorList>
    </citation>
    <scope>NUCLEOTIDE SEQUENCE [LARGE SCALE GENOMIC DNA]</scope>
    <source>
        <strain evidence="2">CCM 3243</strain>
    </source>
</reference>
<dbReference type="Proteomes" id="UP001595871">
    <property type="component" value="Unassembled WGS sequence"/>
</dbReference>
<gene>
    <name evidence="1" type="ORF">ACFO3R_29030</name>
</gene>
<sequence length="157" mass="16227">MQSAIRFAAAYAALTAAHEVGDYIIQRDADAAVKGHRGPTGAAACLRHVTSYTATQALALYGADRALRLGLDWRRAAAGLALSAVTHYAADRCAGHWADTSDQAPLLVRAAHAAGKGTWLTRDPGAGPLIDQAWHKGWIAVAAAVAATGASGARRFG</sequence>
<name>A0ABV8ND90_9ACTN</name>
<protein>
    <recommendedName>
        <fullName evidence="3">DUF3307 domain-containing protein</fullName>
    </recommendedName>
</protein>